<feature type="domain" description="Pyridoxamine 5'-phosphate oxidase N-terminal" evidence="6">
    <location>
        <begin position="36"/>
        <end position="162"/>
    </location>
</feature>
<dbReference type="InterPro" id="IPR019576">
    <property type="entry name" value="Pyridoxamine_oxidase_dimer_C"/>
</dbReference>
<comment type="pathway">
    <text evidence="5">Cofactor metabolism; pyridoxal 5'-phosphate salvage; pyridoxal 5'-phosphate from pyridoxamine 5'-phosphate: step 1/1.</text>
</comment>
<keyword evidence="5" id="KW-0664">Pyridoxine biosynthesis</keyword>
<feature type="binding site" evidence="5">
    <location>
        <position position="133"/>
    </location>
    <ligand>
        <name>substrate</name>
    </ligand>
</feature>
<dbReference type="Gene3D" id="2.30.110.10">
    <property type="entry name" value="Electron Transport, Fmn-binding Protein, Chain A"/>
    <property type="match status" value="1"/>
</dbReference>
<evidence type="ECO:0000259" key="7">
    <source>
        <dbReference type="Pfam" id="PF10590"/>
    </source>
</evidence>
<evidence type="ECO:0000256" key="5">
    <source>
        <dbReference type="HAMAP-Rule" id="MF_01629"/>
    </source>
</evidence>
<reference evidence="8 9" key="1">
    <citation type="submission" date="2023-01" db="EMBL/GenBank/DDBJ databases">
        <title>Draft genome sequence of Nocardiopsis sp. RSe5-2 isolated from halophytes.</title>
        <authorList>
            <person name="Duangmal K."/>
            <person name="Chantavorakit T."/>
        </authorList>
    </citation>
    <scope>NUCLEOTIDE SEQUENCE [LARGE SCALE GENOMIC DNA]</scope>
    <source>
        <strain evidence="8 9">RSe5-2</strain>
    </source>
</reference>
<dbReference type="Pfam" id="PF10590">
    <property type="entry name" value="PNP_phzG_C"/>
    <property type="match status" value="1"/>
</dbReference>
<accession>A0ABT4UBM1</accession>
<dbReference type="EMBL" id="JAQFWQ010000090">
    <property type="protein sequence ID" value="MDA2813770.1"/>
    <property type="molecule type" value="Genomic_DNA"/>
</dbReference>
<comment type="pathway">
    <text evidence="5">Cofactor metabolism; pyridoxal 5'-phosphate salvage; pyridoxal 5'-phosphate from pyridoxine 5'-phosphate: step 1/1.</text>
</comment>
<dbReference type="PANTHER" id="PTHR10851">
    <property type="entry name" value="PYRIDOXINE-5-PHOSPHATE OXIDASE"/>
    <property type="match status" value="1"/>
</dbReference>
<feature type="binding site" evidence="5">
    <location>
        <position position="125"/>
    </location>
    <ligand>
        <name>substrate</name>
    </ligand>
</feature>
<gene>
    <name evidence="5 8" type="primary">pdxH</name>
    <name evidence="8" type="ORF">O4J56_24205</name>
</gene>
<evidence type="ECO:0000313" key="8">
    <source>
        <dbReference type="EMBL" id="MDA2813770.1"/>
    </source>
</evidence>
<evidence type="ECO:0000256" key="4">
    <source>
        <dbReference type="ARBA" id="ARBA00023002"/>
    </source>
</evidence>
<dbReference type="NCBIfam" id="NF004231">
    <property type="entry name" value="PRK05679.1"/>
    <property type="match status" value="1"/>
</dbReference>
<feature type="binding site" evidence="5">
    <location>
        <position position="189"/>
    </location>
    <ligand>
        <name>FMN</name>
        <dbReference type="ChEBI" id="CHEBI:58210"/>
    </ligand>
</feature>
<dbReference type="GO" id="GO:0004733">
    <property type="term" value="F:pyridoxamine phosphate oxidase activity"/>
    <property type="evidence" value="ECO:0007669"/>
    <property type="project" value="UniProtKB-EC"/>
</dbReference>
<comment type="catalytic activity">
    <reaction evidence="5">
        <text>pyridoxine 5'-phosphate + O2 = pyridoxal 5'-phosphate + H2O2</text>
        <dbReference type="Rhea" id="RHEA:15149"/>
        <dbReference type="ChEBI" id="CHEBI:15379"/>
        <dbReference type="ChEBI" id="CHEBI:16240"/>
        <dbReference type="ChEBI" id="CHEBI:58589"/>
        <dbReference type="ChEBI" id="CHEBI:597326"/>
        <dbReference type="EC" id="1.4.3.5"/>
    </reaction>
</comment>
<protein>
    <recommendedName>
        <fullName evidence="5">Pyridoxine/pyridoxamine 5'-phosphate oxidase</fullName>
        <ecNumber evidence="5">1.4.3.5</ecNumber>
    </recommendedName>
    <alternativeName>
        <fullName evidence="5">PNP/PMP oxidase</fullName>
        <shortName evidence="5">PNPOx</shortName>
    </alternativeName>
    <alternativeName>
        <fullName evidence="5">Pyridoxal 5'-phosphate synthase</fullName>
    </alternativeName>
</protein>
<feature type="binding site" evidence="5">
    <location>
        <position position="107"/>
    </location>
    <ligand>
        <name>FMN</name>
        <dbReference type="ChEBI" id="CHEBI:58210"/>
    </ligand>
</feature>
<dbReference type="PROSITE" id="PS01064">
    <property type="entry name" value="PYRIDOX_OXIDASE"/>
    <property type="match status" value="1"/>
</dbReference>
<feature type="domain" description="Pyridoxine 5'-phosphate oxidase dimerisation C-terminal" evidence="7">
    <location>
        <begin position="176"/>
        <end position="220"/>
    </location>
</feature>
<feature type="binding site" evidence="5">
    <location>
        <position position="129"/>
    </location>
    <ligand>
        <name>substrate</name>
    </ligand>
</feature>
<comment type="caution">
    <text evidence="8">The sequence shown here is derived from an EMBL/GenBank/DDBJ whole genome shotgun (WGS) entry which is preliminary data.</text>
</comment>
<keyword evidence="9" id="KW-1185">Reference proteome</keyword>
<dbReference type="NCBIfam" id="TIGR00558">
    <property type="entry name" value="pdxH"/>
    <property type="match status" value="1"/>
</dbReference>
<dbReference type="RefSeq" id="WP_270688921.1">
    <property type="nucleotide sequence ID" value="NZ_JAQFWQ010000090.1"/>
</dbReference>
<feature type="binding site" evidence="5">
    <location>
        <begin position="195"/>
        <end position="197"/>
    </location>
    <ligand>
        <name>substrate</name>
    </ligand>
</feature>
<evidence type="ECO:0000259" key="6">
    <source>
        <dbReference type="Pfam" id="PF01243"/>
    </source>
</evidence>
<keyword evidence="4 5" id="KW-0560">Oxidoreductase</keyword>
<comment type="similarity">
    <text evidence="1 5">Belongs to the pyridoxamine 5'-phosphate oxidase family.</text>
</comment>
<comment type="function">
    <text evidence="5">Catalyzes the oxidation of either pyridoxine 5'-phosphate (PNP) or pyridoxamine 5'-phosphate (PMP) into pyridoxal 5'-phosphate (PLP).</text>
</comment>
<evidence type="ECO:0000256" key="1">
    <source>
        <dbReference type="ARBA" id="ARBA00007301"/>
    </source>
</evidence>
<feature type="binding site" evidence="5">
    <location>
        <position position="199"/>
    </location>
    <ligand>
        <name>FMN</name>
        <dbReference type="ChEBI" id="CHEBI:58210"/>
    </ligand>
</feature>
<feature type="binding site" evidence="5">
    <location>
        <position position="84"/>
    </location>
    <ligand>
        <name>FMN</name>
        <dbReference type="ChEBI" id="CHEBI:58210"/>
    </ligand>
</feature>
<dbReference type="EC" id="1.4.3.5" evidence="5"/>
<evidence type="ECO:0000313" key="9">
    <source>
        <dbReference type="Proteomes" id="UP001527866"/>
    </source>
</evidence>
<dbReference type="Pfam" id="PF01243">
    <property type="entry name" value="PNPOx_N"/>
    <property type="match status" value="1"/>
</dbReference>
<proteinExistence type="inferred from homology"/>
<sequence>MSNCDPAELREPYSGAPLGRSALPDDPMDLFDLWFSQAAKAGLAEPNAMVLSTVDPGGAPRSRTVLLKGFDASGLRFFTNRRSRKARALEQEPRAALLFPWHAIRRQVSFIGRAEPLGDAENDAYFRSRPRGSQIGAWASAHQSSPVTDRSQLQERYAHWEAVWEDEEEVPRPEYWGGYRLVPHEAEFWQGGSDRMHDRFRYLRTGEGPGGHWALDRLSP</sequence>
<keyword evidence="3 5" id="KW-0288">FMN</keyword>
<dbReference type="InterPro" id="IPR019740">
    <property type="entry name" value="Pyridox_Oxase_CS"/>
</dbReference>
<keyword evidence="2 5" id="KW-0285">Flavoprotein</keyword>
<dbReference type="PIRSF" id="PIRSF000190">
    <property type="entry name" value="Pyd_amn-ph_oxd"/>
    <property type="match status" value="1"/>
</dbReference>
<evidence type="ECO:0000256" key="2">
    <source>
        <dbReference type="ARBA" id="ARBA00022630"/>
    </source>
</evidence>
<name>A0ABT4UBM1_9ACTN</name>
<dbReference type="InterPro" id="IPR012349">
    <property type="entry name" value="Split_barrel_FMN-bd"/>
</dbReference>
<comment type="subunit">
    <text evidence="5">Homodimer.</text>
</comment>
<dbReference type="HAMAP" id="MF_01629">
    <property type="entry name" value="PdxH"/>
    <property type="match status" value="1"/>
</dbReference>
<feature type="binding site" evidence="5">
    <location>
        <position position="85"/>
    </location>
    <ligand>
        <name>FMN</name>
        <dbReference type="ChEBI" id="CHEBI:58210"/>
    </ligand>
</feature>
<comment type="cofactor">
    <cofactor evidence="5">
        <name>FMN</name>
        <dbReference type="ChEBI" id="CHEBI:58210"/>
    </cofactor>
    <text evidence="5">Binds 1 FMN per subunit.</text>
</comment>
<feature type="binding site" evidence="5">
    <location>
        <begin position="63"/>
        <end position="68"/>
    </location>
    <ligand>
        <name>FMN</name>
        <dbReference type="ChEBI" id="CHEBI:58210"/>
    </ligand>
</feature>
<evidence type="ECO:0000256" key="3">
    <source>
        <dbReference type="ARBA" id="ARBA00022643"/>
    </source>
</evidence>
<feature type="binding site" evidence="5">
    <location>
        <begin position="143"/>
        <end position="144"/>
    </location>
    <ligand>
        <name>FMN</name>
        <dbReference type="ChEBI" id="CHEBI:58210"/>
    </ligand>
</feature>
<comment type="catalytic activity">
    <reaction evidence="5">
        <text>pyridoxamine 5'-phosphate + O2 + H2O = pyridoxal 5'-phosphate + H2O2 + NH4(+)</text>
        <dbReference type="Rhea" id="RHEA:15817"/>
        <dbReference type="ChEBI" id="CHEBI:15377"/>
        <dbReference type="ChEBI" id="CHEBI:15379"/>
        <dbReference type="ChEBI" id="CHEBI:16240"/>
        <dbReference type="ChEBI" id="CHEBI:28938"/>
        <dbReference type="ChEBI" id="CHEBI:58451"/>
        <dbReference type="ChEBI" id="CHEBI:597326"/>
        <dbReference type="EC" id="1.4.3.5"/>
    </reaction>
</comment>
<dbReference type="SUPFAM" id="SSF50475">
    <property type="entry name" value="FMN-binding split barrel"/>
    <property type="match status" value="1"/>
</dbReference>
<dbReference type="InterPro" id="IPR000659">
    <property type="entry name" value="Pyridox_Oxase"/>
</dbReference>
<dbReference type="PANTHER" id="PTHR10851:SF0">
    <property type="entry name" value="PYRIDOXINE-5'-PHOSPHATE OXIDASE"/>
    <property type="match status" value="1"/>
</dbReference>
<feature type="binding site" evidence="5">
    <location>
        <begin position="78"/>
        <end position="79"/>
    </location>
    <ligand>
        <name>FMN</name>
        <dbReference type="ChEBI" id="CHEBI:58210"/>
    </ligand>
</feature>
<dbReference type="InterPro" id="IPR011576">
    <property type="entry name" value="Pyridox_Oxase_N"/>
</dbReference>
<organism evidence="8 9">
    <name type="scientific">Nocardiopsis endophytica</name>
    <dbReference type="NCBI Taxonomy" id="3018445"/>
    <lineage>
        <taxon>Bacteria</taxon>
        <taxon>Bacillati</taxon>
        <taxon>Actinomycetota</taxon>
        <taxon>Actinomycetes</taxon>
        <taxon>Streptosporangiales</taxon>
        <taxon>Nocardiopsidaceae</taxon>
        <taxon>Nocardiopsis</taxon>
    </lineage>
</organism>
<feature type="binding site" evidence="5">
    <location>
        <position position="68"/>
    </location>
    <ligand>
        <name>substrate</name>
    </ligand>
</feature>
<dbReference type="Proteomes" id="UP001527866">
    <property type="component" value="Unassembled WGS sequence"/>
</dbReference>